<dbReference type="OrthoDB" id="7387520at2759"/>
<evidence type="ECO:0000313" key="1">
    <source>
        <dbReference type="EMBL" id="CAH0721091.1"/>
    </source>
</evidence>
<dbReference type="SUPFAM" id="SSF50494">
    <property type="entry name" value="Trypsin-like serine proteases"/>
    <property type="match status" value="1"/>
</dbReference>
<evidence type="ECO:0000313" key="2">
    <source>
        <dbReference type="Proteomes" id="UP000838878"/>
    </source>
</evidence>
<dbReference type="Proteomes" id="UP000838878">
    <property type="component" value="Chromosome 2"/>
</dbReference>
<dbReference type="AlphaFoldDB" id="A0A8J9YAX5"/>
<accession>A0A8J9YAX5</accession>
<sequence>MHNVPPLEKYHDPLKFTTPMTPYIKGTNIKIHDPFLITPDYRVEEPFYLPRKPNHYYNEDHRPYRLSPHYMASYRWNRAKGKDNIHYLGCYCTTVYKRLTPLAGCAVITTRHILTTATSTHLILRDKLDFPTLENILGAWYDTNHNNFNSSMYLSPARIHYHPLWHYPEQVNRSHPFSFTFDLAVWAATYNVYGWYFNSASAIICLRSTSHWFEQRPPTPPSYESYIIVGFQYMFAYKRIPTPWHKYGTYTHKYAAPCPKNDWGWFVCAAGDWAKYGIESGAACHRTYRGHAWMYDGLLGLGAFSMKLRSEEIVHYFTVLDTHIVLDFLHDAYESNIPYIWLDERFEDTKHAAPRVKSGYYVSVTYQTGEQWEYYPDK</sequence>
<organism evidence="1 2">
    <name type="scientific">Brenthis ino</name>
    <name type="common">lesser marbled fritillary</name>
    <dbReference type="NCBI Taxonomy" id="405034"/>
    <lineage>
        <taxon>Eukaryota</taxon>
        <taxon>Metazoa</taxon>
        <taxon>Ecdysozoa</taxon>
        <taxon>Arthropoda</taxon>
        <taxon>Hexapoda</taxon>
        <taxon>Insecta</taxon>
        <taxon>Pterygota</taxon>
        <taxon>Neoptera</taxon>
        <taxon>Endopterygota</taxon>
        <taxon>Lepidoptera</taxon>
        <taxon>Glossata</taxon>
        <taxon>Ditrysia</taxon>
        <taxon>Papilionoidea</taxon>
        <taxon>Nymphalidae</taxon>
        <taxon>Heliconiinae</taxon>
        <taxon>Argynnini</taxon>
        <taxon>Brenthis</taxon>
    </lineage>
</organism>
<name>A0A8J9YAX5_9NEOP</name>
<protein>
    <submittedName>
        <fullName evidence="1">Uncharacterized protein</fullName>
    </submittedName>
</protein>
<dbReference type="InterPro" id="IPR009003">
    <property type="entry name" value="Peptidase_S1_PA"/>
</dbReference>
<proteinExistence type="predicted"/>
<keyword evidence="2" id="KW-1185">Reference proteome</keyword>
<dbReference type="EMBL" id="OV170222">
    <property type="protein sequence ID" value="CAH0721091.1"/>
    <property type="molecule type" value="Genomic_DNA"/>
</dbReference>
<gene>
    <name evidence="1" type="ORF">BINO364_LOCUS7233</name>
</gene>
<reference evidence="1" key="1">
    <citation type="submission" date="2021-12" db="EMBL/GenBank/DDBJ databases">
        <authorList>
            <person name="Martin H S."/>
        </authorList>
    </citation>
    <scope>NUCLEOTIDE SEQUENCE</scope>
</reference>
<feature type="non-terminal residue" evidence="1">
    <location>
        <position position="378"/>
    </location>
</feature>